<reference evidence="2 3" key="1">
    <citation type="submission" date="2016-02" db="EMBL/GenBank/DDBJ databases">
        <authorList>
            <consortium name="Pathogen Informatics"/>
        </authorList>
    </citation>
    <scope>NUCLEOTIDE SEQUENCE [LARGE SCALE GENOMIC DNA]</scope>
    <source>
        <strain evidence="2 3">SS985</strain>
    </source>
</reference>
<evidence type="ECO:0000259" key="1">
    <source>
        <dbReference type="Pfam" id="PF08937"/>
    </source>
</evidence>
<protein>
    <submittedName>
        <fullName evidence="2">MTH538 TIR-like domain (DUF1863)</fullName>
    </submittedName>
</protein>
<evidence type="ECO:0000313" key="3">
    <source>
        <dbReference type="Proteomes" id="UP000071601"/>
    </source>
</evidence>
<feature type="domain" description="Thoeris protein ThsB TIR-like" evidence="1">
    <location>
        <begin position="8"/>
        <end position="106"/>
    </location>
</feature>
<dbReference type="Proteomes" id="UP000071601">
    <property type="component" value="Unassembled WGS sequence"/>
</dbReference>
<dbReference type="SUPFAM" id="SSF52206">
    <property type="entry name" value="Hypothetical protein MTH538"/>
    <property type="match status" value="1"/>
</dbReference>
<evidence type="ECO:0000313" key="2">
    <source>
        <dbReference type="EMBL" id="CYX44050.1"/>
    </source>
</evidence>
<sequence>MAYRNKTYVAFDGDNNMRYYQLMKAWKQSDSTSFNFYDAHDINRARDSSLEESIKRQLRERMANSKVFVLLIGERTRYLTKFVKWEIELAIKKELPIICVNLNKNRKKDNLCPSSLDEKLAIFIPFGNKIMQYALENWPRSHEKYRNEGKIGAYRYPDSIYENLKYWHY</sequence>
<dbReference type="EMBL" id="FILR01000007">
    <property type="protein sequence ID" value="CYX44050.1"/>
    <property type="molecule type" value="Genomic_DNA"/>
</dbReference>
<gene>
    <name evidence="2" type="ORF">ERS132525_00883</name>
</gene>
<comment type="caution">
    <text evidence="2">The sequence shown here is derived from an EMBL/GenBank/DDBJ whole genome shotgun (WGS) entry which is preliminary data.</text>
</comment>
<proteinExistence type="predicted"/>
<dbReference type="RefSeq" id="WP_044684665.1">
    <property type="nucleotide sequence ID" value="NZ_CEDO01000083.1"/>
</dbReference>
<dbReference type="InterPro" id="IPR015032">
    <property type="entry name" value="ThsB__TIR-like_domain"/>
</dbReference>
<dbReference type="AlphaFoldDB" id="A0AB33U8M9"/>
<accession>A0AB33U8M9</accession>
<name>A0AB33U8M9_STRSU</name>
<dbReference type="Pfam" id="PF08937">
    <property type="entry name" value="ThsB_TIR"/>
    <property type="match status" value="1"/>
</dbReference>
<organism evidence="2 3">
    <name type="scientific">Streptococcus suis</name>
    <dbReference type="NCBI Taxonomy" id="1307"/>
    <lineage>
        <taxon>Bacteria</taxon>
        <taxon>Bacillati</taxon>
        <taxon>Bacillota</taxon>
        <taxon>Bacilli</taxon>
        <taxon>Lactobacillales</taxon>
        <taxon>Streptococcaceae</taxon>
        <taxon>Streptococcus</taxon>
    </lineage>
</organism>
<dbReference type="Gene3D" id="3.40.50.11200">
    <property type="match status" value="1"/>
</dbReference>
<dbReference type="InterPro" id="IPR036490">
    <property type="entry name" value="ThsB_TIR-like_sf"/>
</dbReference>